<dbReference type="RefSeq" id="WP_207415996.1">
    <property type="nucleotide sequence ID" value="NZ_CP061178.1"/>
</dbReference>
<sequence>MTTAGAFLAAAEALPLAGFEAVDRPGGLLVVVPHPDDESLGCGGLIAAAVARGKRVGVVMVSDGVASHNNSRRFPPDARRALRRAEAETALGLLGLPPGVLLCLDLPDAAVPSGGPVFDAAVAAIVQAGRDIDAGLVVTTWGHDPHCDHQASFRMARAAMPGLPGAALFSVPVWAHTLPPGMALPLDPPRGLRLDIAPWAGAKHAAVRAHRSQLGQVIDDDPEGFVLPEAMLAHFDRPFEILLEEAA</sequence>
<comment type="caution">
    <text evidence="1">The sequence shown here is derived from an EMBL/GenBank/DDBJ whole genome shotgun (WGS) entry which is preliminary data.</text>
</comment>
<evidence type="ECO:0000313" key="2">
    <source>
        <dbReference type="Proteomes" id="UP001518989"/>
    </source>
</evidence>
<dbReference type="Pfam" id="PF02585">
    <property type="entry name" value="PIG-L"/>
    <property type="match status" value="1"/>
</dbReference>
<dbReference type="EMBL" id="JACTNG010000002">
    <property type="protein sequence ID" value="MBO1078582.1"/>
    <property type="molecule type" value="Genomic_DNA"/>
</dbReference>
<dbReference type="SUPFAM" id="SSF102588">
    <property type="entry name" value="LmbE-like"/>
    <property type="match status" value="1"/>
</dbReference>
<dbReference type="InterPro" id="IPR003737">
    <property type="entry name" value="GlcNAc_PI_deacetylase-related"/>
</dbReference>
<proteinExistence type="predicted"/>
<organism evidence="1 2">
    <name type="scientific">Roseomonas haemaphysalidis</name>
    <dbReference type="NCBI Taxonomy" id="2768162"/>
    <lineage>
        <taxon>Bacteria</taxon>
        <taxon>Pseudomonadati</taxon>
        <taxon>Pseudomonadota</taxon>
        <taxon>Alphaproteobacteria</taxon>
        <taxon>Acetobacterales</taxon>
        <taxon>Roseomonadaceae</taxon>
        <taxon>Roseomonas</taxon>
    </lineage>
</organism>
<dbReference type="InterPro" id="IPR024078">
    <property type="entry name" value="LmbE-like_dom_sf"/>
</dbReference>
<reference evidence="1 2" key="1">
    <citation type="submission" date="2020-09" db="EMBL/GenBank/DDBJ databases">
        <title>Roseomonas.</title>
        <authorList>
            <person name="Zhu W."/>
        </authorList>
    </citation>
    <scope>NUCLEOTIDE SEQUENCE [LARGE SCALE GENOMIC DNA]</scope>
    <source>
        <strain evidence="1 2">573</strain>
    </source>
</reference>
<accession>A0ABS3KMB5</accession>
<keyword evidence="2" id="KW-1185">Reference proteome</keyword>
<name>A0ABS3KMB5_9PROT</name>
<dbReference type="Gene3D" id="3.40.50.10320">
    <property type="entry name" value="LmbE-like"/>
    <property type="match status" value="1"/>
</dbReference>
<dbReference type="PANTHER" id="PTHR12993:SF29">
    <property type="entry name" value="BLR3841 PROTEIN"/>
    <property type="match status" value="1"/>
</dbReference>
<evidence type="ECO:0000313" key="1">
    <source>
        <dbReference type="EMBL" id="MBO1078582.1"/>
    </source>
</evidence>
<dbReference type="Proteomes" id="UP001518989">
    <property type="component" value="Unassembled WGS sequence"/>
</dbReference>
<protein>
    <submittedName>
        <fullName evidence="1">PIG-L family deacetylase</fullName>
    </submittedName>
</protein>
<dbReference type="PANTHER" id="PTHR12993">
    <property type="entry name" value="N-ACETYLGLUCOSAMINYL-PHOSPHATIDYLINOSITOL DE-N-ACETYLASE-RELATED"/>
    <property type="match status" value="1"/>
</dbReference>
<gene>
    <name evidence="1" type="ORF">IAI61_06030</name>
</gene>